<reference evidence="1" key="4">
    <citation type="submission" date="2015-06" db="UniProtKB">
        <authorList>
            <consortium name="Ensembl"/>
        </authorList>
    </citation>
    <scope>IDENTIFICATION</scope>
</reference>
<dbReference type="Ensembl" id="ENST00000439756.1">
    <property type="protein sequence ID" value="ENSP00000390156.1"/>
    <property type="gene ID" value="ENSG00000143442.22"/>
</dbReference>
<evidence type="ECO:0000313" key="2">
    <source>
        <dbReference type="Proteomes" id="UP000005640"/>
    </source>
</evidence>
<dbReference type="Bgee" id="ENSG00000143442">
    <property type="expression patterns" value="Expressed in right uterine tube and 204 other cell types or tissues"/>
</dbReference>
<dbReference type="OpenTargets" id="ENSG00000143442"/>
<dbReference type="EMBL" id="AL589764">
    <property type="status" value="NOT_ANNOTATED_CDS"/>
    <property type="molecule type" value="Genomic_DNA"/>
</dbReference>
<dbReference type="GO" id="GO:0036064">
    <property type="term" value="C:ciliary basal body"/>
    <property type="evidence" value="ECO:0000314"/>
    <property type="project" value="HPA"/>
</dbReference>
<dbReference type="GO" id="GO:0005654">
    <property type="term" value="C:nucleoplasm"/>
    <property type="evidence" value="ECO:0000314"/>
    <property type="project" value="HPA"/>
</dbReference>
<protein>
    <submittedName>
        <fullName evidence="1">Pogo transposable element with ZNF domain</fullName>
    </submittedName>
</protein>
<accession>A0A0G2JHK5</accession>
<dbReference type="OrthoDB" id="5876240at2759"/>
<dbReference type="GO" id="GO:0005829">
    <property type="term" value="C:cytosol"/>
    <property type="evidence" value="ECO:0000314"/>
    <property type="project" value="HPA"/>
</dbReference>
<dbReference type="ChiTaRS" id="POGZ">
    <property type="organism name" value="human"/>
</dbReference>
<reference evidence="2" key="2">
    <citation type="journal article" date="2004" name="Nature">
        <title>Finishing the euchromatic sequence of the human genome.</title>
        <authorList>
            <consortium name="International Human Genome Sequencing Consortium"/>
        </authorList>
    </citation>
    <scope>NUCLEOTIDE SEQUENCE [LARGE SCALE GENOMIC DNA]</scope>
</reference>
<reference evidence="2" key="1">
    <citation type="journal article" date="2001" name="Nature">
        <title>Initial sequencing and analysis of the human genome.</title>
        <authorList>
            <consortium name="International Human Genome Sequencing Consortium"/>
            <person name="Lander E.S."/>
            <person name="Linton L.M."/>
            <person name="Birren B."/>
            <person name="Nusbaum C."/>
            <person name="Zody M.C."/>
            <person name="Baldwin J."/>
            <person name="Devon K."/>
            <person name="Dewar K."/>
            <person name="Doyle M."/>
            <person name="FitzHugh W."/>
            <person name="Funke R."/>
            <person name="Gage D."/>
            <person name="Harris K."/>
            <person name="Heaford A."/>
            <person name="Howland J."/>
            <person name="Kann L."/>
            <person name="Lehoczky J."/>
            <person name="LeVine R."/>
            <person name="McEwan P."/>
            <person name="McKernan K."/>
            <person name="Meldrim J."/>
            <person name="Mesirov J.P."/>
            <person name="Miranda C."/>
            <person name="Morris W."/>
            <person name="Naylor J."/>
            <person name="Raymond C."/>
            <person name="Rosetti M."/>
            <person name="Santos R."/>
            <person name="Sheridan A."/>
            <person name="Sougnez C."/>
            <person name="Stange-Thomann N."/>
            <person name="Stojanovic N."/>
            <person name="Subramanian A."/>
            <person name="Wyman D."/>
            <person name="Rogers J."/>
            <person name="Sulston J."/>
            <person name="Ainscough R."/>
            <person name="Beck S."/>
            <person name="Bentley D."/>
            <person name="Burton J."/>
            <person name="Clee C."/>
            <person name="Carter N."/>
            <person name="Coulson A."/>
            <person name="Deadman R."/>
            <person name="Deloukas P."/>
            <person name="Dunham A."/>
            <person name="Dunham I."/>
            <person name="Durbin R."/>
            <person name="French L."/>
            <person name="Grafham D."/>
            <person name="Gregory S."/>
            <person name="Hubbard T."/>
            <person name="Humphray S."/>
            <person name="Hunt A."/>
            <person name="Jones M."/>
            <person name="Lloyd C."/>
            <person name="McMurray A."/>
            <person name="Matthews L."/>
            <person name="Mercer S."/>
            <person name="Milne S."/>
            <person name="Mullikin J.C."/>
            <person name="Mungall A."/>
            <person name="Plumb R."/>
            <person name="Ross M."/>
            <person name="Shownkeen R."/>
            <person name="Sims S."/>
            <person name="Waterston R.H."/>
            <person name="Wilson R.K."/>
            <person name="Hillier L.W."/>
            <person name="McPherson J.D."/>
            <person name="Marra M.A."/>
            <person name="Mardis E.R."/>
            <person name="Fulton L.A."/>
            <person name="Chinwalla A.T."/>
            <person name="Pepin K.H."/>
            <person name="Gish W.R."/>
            <person name="Chissoe S.L."/>
            <person name="Wendl M.C."/>
            <person name="Delehaunty K.D."/>
            <person name="Miner T.L."/>
            <person name="Delehaunty A."/>
            <person name="Kramer J.B."/>
            <person name="Cook L.L."/>
            <person name="Fulton R.S."/>
            <person name="Johnson D.L."/>
            <person name="Minx P.J."/>
            <person name="Clifton S.W."/>
            <person name="Hawkins T."/>
            <person name="Branscomb E."/>
            <person name="Predki P."/>
            <person name="Richardson P."/>
            <person name="Wenning S."/>
            <person name="Slezak T."/>
            <person name="Doggett N."/>
            <person name="Cheng J.F."/>
            <person name="Olsen A."/>
            <person name="Lucas S."/>
            <person name="Elkin C."/>
            <person name="Uberbacher E."/>
            <person name="Frazier M."/>
            <person name="Gibbs R.A."/>
            <person name="Muzny D.M."/>
            <person name="Scherer S.E."/>
            <person name="Bouck J.B."/>
            <person name="Sodergren E.J."/>
            <person name="Worley K.C."/>
            <person name="Rives C.M."/>
            <person name="Gorrell J.H."/>
            <person name="Metzker M.L."/>
            <person name="Naylor S.L."/>
            <person name="Kucherlapati R.S."/>
            <person name="Nelson D.L."/>
            <person name="Weinstock G.M."/>
            <person name="Sakaki Y."/>
            <person name="Fujiyama A."/>
            <person name="Hattori M."/>
            <person name="Yada T."/>
            <person name="Toyoda A."/>
            <person name="Itoh T."/>
            <person name="Kawagoe C."/>
            <person name="Watanabe H."/>
            <person name="Totoki Y."/>
            <person name="Taylor T."/>
            <person name="Weissenbach J."/>
            <person name="Heilig R."/>
            <person name="Saurin W."/>
            <person name="Artiguenave F."/>
            <person name="Brottier P."/>
            <person name="Bruls T."/>
            <person name="Pelletier E."/>
            <person name="Robert C."/>
            <person name="Wincker P."/>
            <person name="Smith D.R."/>
            <person name="Doucette-Stamm L."/>
            <person name="Rubenfield M."/>
            <person name="Weinstock K."/>
            <person name="Lee H.M."/>
            <person name="Dubois J."/>
            <person name="Rosenthal A."/>
            <person name="Platzer M."/>
            <person name="Nyakatura G."/>
            <person name="Taudien S."/>
            <person name="Rump A."/>
            <person name="Yang H."/>
            <person name="Yu J."/>
            <person name="Wang J."/>
            <person name="Huang G."/>
            <person name="Gu J."/>
            <person name="Hood L."/>
            <person name="Rowen L."/>
            <person name="Madan A."/>
            <person name="Qin S."/>
            <person name="Davis R.W."/>
            <person name="Federspiel N.A."/>
            <person name="Abola A.P."/>
            <person name="Proctor M.J."/>
            <person name="Myers R.M."/>
            <person name="Schmutz J."/>
            <person name="Dickson M."/>
            <person name="Grimwood J."/>
            <person name="Cox D.R."/>
            <person name="Olson M.V."/>
            <person name="Kaul R."/>
            <person name="Raymond C."/>
            <person name="Shimizu N."/>
            <person name="Kawasaki K."/>
            <person name="Minoshima S."/>
            <person name="Evans G.A."/>
            <person name="Athanasiou M."/>
            <person name="Schultz R."/>
            <person name="Roe B.A."/>
            <person name="Chen F."/>
            <person name="Pan H."/>
            <person name="Ramser J."/>
            <person name="Lehrach H."/>
            <person name="Reinhardt R."/>
            <person name="McCombie W.R."/>
            <person name="de la Bastide M."/>
            <person name="Dedhia N."/>
            <person name="Blocker H."/>
            <person name="Hornischer K."/>
            <person name="Nordsiek G."/>
            <person name="Agarwala R."/>
            <person name="Aravind L."/>
            <person name="Bailey J.A."/>
            <person name="Bateman A."/>
            <person name="Batzoglou S."/>
            <person name="Birney E."/>
            <person name="Bork P."/>
            <person name="Brown D.G."/>
            <person name="Burge C.B."/>
            <person name="Cerutti L."/>
            <person name="Chen H.C."/>
            <person name="Church D."/>
            <person name="Clamp M."/>
            <person name="Copley R.R."/>
            <person name="Doerks T."/>
            <person name="Eddy S.R."/>
            <person name="Eichler E.E."/>
            <person name="Furey T.S."/>
            <person name="Galagan J."/>
            <person name="Gilbert J.G."/>
            <person name="Harmon C."/>
            <person name="Hayashizaki Y."/>
            <person name="Haussler D."/>
            <person name="Hermjakob H."/>
            <person name="Hokamp K."/>
            <person name="Jang W."/>
            <person name="Johnson L.S."/>
            <person name="Jones T.A."/>
            <person name="Kasif S."/>
            <person name="Kaspryzk A."/>
            <person name="Kennedy S."/>
            <person name="Kent W.J."/>
            <person name="Kitts P."/>
            <person name="Koonin E.V."/>
            <person name="Korf I."/>
            <person name="Kulp D."/>
            <person name="Lancet D."/>
            <person name="Lowe T.M."/>
            <person name="McLysaght A."/>
            <person name="Mikkelsen T."/>
            <person name="Moran J.V."/>
            <person name="Mulder N."/>
            <person name="Pollara V.J."/>
            <person name="Ponting C.P."/>
            <person name="Schuler G."/>
            <person name="Schultz J."/>
            <person name="Slater G."/>
            <person name="Smit A.F."/>
            <person name="Stupka E."/>
            <person name="Szustakowski J."/>
            <person name="Thierry-Mieg D."/>
            <person name="Thierry-Mieg J."/>
            <person name="Wagner L."/>
            <person name="Wallis J."/>
            <person name="Wheeler R."/>
            <person name="Williams A."/>
            <person name="Wolf Y.I."/>
            <person name="Wolfe K.H."/>
            <person name="Yang S.P."/>
            <person name="Yeh R.F."/>
            <person name="Collins F."/>
            <person name="Guyer M.S."/>
            <person name="Peterson J."/>
            <person name="Felsenfeld A."/>
            <person name="Wetterstrand K.A."/>
            <person name="Patrinos A."/>
            <person name="Morgan M.J."/>
            <person name="de Jong P."/>
            <person name="Catanese J.J."/>
            <person name="Osoegawa K."/>
            <person name="Shizuya H."/>
            <person name="Choi S."/>
            <person name="Chen Y.J."/>
        </authorList>
    </citation>
    <scope>NUCLEOTIDE SEQUENCE [LARGE SCALE GENOMIC DNA]</scope>
</reference>
<proteinExistence type="predicted"/>
<dbReference type="GO" id="GO:0005886">
    <property type="term" value="C:plasma membrane"/>
    <property type="evidence" value="ECO:0000314"/>
    <property type="project" value="HPA"/>
</dbReference>
<dbReference type="HGNC" id="HGNC:18801">
    <property type="gene designation" value="POGZ"/>
</dbReference>
<reference evidence="1 2" key="3">
    <citation type="journal article" date="2006" name="Nature">
        <title>The DNA sequence and biological annotation of human chromosome 1.</title>
        <authorList>
            <person name="Gregory S.G."/>
            <person name="Barlow K.F."/>
            <person name="McLay K.E."/>
            <person name="Kaul R."/>
            <person name="Swarbreck D."/>
            <person name="Dunham A."/>
            <person name="Scott C.E."/>
            <person name="Howe K.L."/>
            <person name="Woodfine K."/>
            <person name="Spencer C.C."/>
            <person name="Jones M.C."/>
            <person name="Gillson C."/>
            <person name="Searle S."/>
            <person name="Zhou Y."/>
            <person name="Kokocinski F."/>
            <person name="McDonald L."/>
            <person name="Evans R."/>
            <person name="Phillips K."/>
            <person name="Atkinson A."/>
            <person name="Cooper R."/>
            <person name="Jones C."/>
            <person name="Hall R.E."/>
            <person name="Andrews T.D."/>
            <person name="Lloyd C."/>
            <person name="Ainscough R."/>
            <person name="Almeida J.P."/>
            <person name="Ambrose K.D."/>
            <person name="Anderson F."/>
            <person name="Andrew R.W."/>
            <person name="Ashwell R.I."/>
            <person name="Aubin K."/>
            <person name="Babbage A.K."/>
            <person name="Bagguley C.L."/>
            <person name="Bailey J."/>
            <person name="Beasley H."/>
            <person name="Bethel G."/>
            <person name="Bird C.P."/>
            <person name="Bray-Allen S."/>
            <person name="Brown J.Y."/>
            <person name="Brown A.J."/>
            <person name="Buckley D."/>
            <person name="Burton J."/>
            <person name="Bye J."/>
            <person name="Carder C."/>
            <person name="Chapman J.C."/>
            <person name="Clark S.Y."/>
            <person name="Clarke G."/>
            <person name="Clee C."/>
            <person name="Cobley V."/>
            <person name="Collier R.E."/>
            <person name="Corby N."/>
            <person name="Coville G.J."/>
            <person name="Davies J."/>
            <person name="Deadman R."/>
            <person name="Dunn M."/>
            <person name="Earthrowl M."/>
            <person name="Ellington A.G."/>
            <person name="Errington H."/>
            <person name="Frankish A."/>
            <person name="Frankland J."/>
            <person name="French L."/>
            <person name="Garner P."/>
            <person name="Garnett J."/>
            <person name="Gay L."/>
            <person name="Ghori M.R."/>
            <person name="Gibson R."/>
            <person name="Gilby L.M."/>
            <person name="Gillett W."/>
            <person name="Glithero R.J."/>
            <person name="Grafham D.V."/>
            <person name="Griffiths C."/>
            <person name="Griffiths-Jones S."/>
            <person name="Grocock R."/>
            <person name="Hammond S."/>
            <person name="Harrison E.S."/>
            <person name="Hart E."/>
            <person name="Haugen E."/>
            <person name="Heath P.D."/>
            <person name="Holmes S."/>
            <person name="Holt K."/>
            <person name="Howden P.J."/>
            <person name="Hunt A.R."/>
            <person name="Hunt S.E."/>
            <person name="Hunter G."/>
            <person name="Isherwood J."/>
            <person name="James R."/>
            <person name="Johnson C."/>
            <person name="Johnson D."/>
            <person name="Joy A."/>
            <person name="Kay M."/>
            <person name="Kershaw J.K."/>
            <person name="Kibukawa M."/>
            <person name="Kimberley A.M."/>
            <person name="King A."/>
            <person name="Knights A.J."/>
            <person name="Lad H."/>
            <person name="Laird G."/>
            <person name="Lawlor S."/>
            <person name="Leongamornlert D.A."/>
            <person name="Lloyd D.M."/>
            <person name="Loveland J."/>
            <person name="Lovell J."/>
            <person name="Lush M.J."/>
            <person name="Lyne R."/>
            <person name="Martin S."/>
            <person name="Mashreghi-Mohammadi M."/>
            <person name="Matthews L."/>
            <person name="Matthews N.S."/>
            <person name="McLaren S."/>
            <person name="Milne S."/>
            <person name="Mistry S."/>
            <person name="Moore M.J."/>
            <person name="Nickerson T."/>
            <person name="O'Dell C.N."/>
            <person name="Oliver K."/>
            <person name="Palmeiri A."/>
            <person name="Palmer S.A."/>
            <person name="Parker A."/>
            <person name="Patel D."/>
            <person name="Pearce A.V."/>
            <person name="Peck A.I."/>
            <person name="Pelan S."/>
            <person name="Phelps K."/>
            <person name="Phillimore B.J."/>
            <person name="Plumb R."/>
            <person name="Rajan J."/>
            <person name="Raymond C."/>
            <person name="Rouse G."/>
            <person name="Saenphimmachak C."/>
            <person name="Sehra H.K."/>
            <person name="Sheridan E."/>
            <person name="Shownkeen R."/>
            <person name="Sims S."/>
            <person name="Skuce C.D."/>
            <person name="Smith M."/>
            <person name="Steward C."/>
            <person name="Subramanian S."/>
            <person name="Sycamore N."/>
            <person name="Tracey A."/>
            <person name="Tromans A."/>
            <person name="Van Helmond Z."/>
            <person name="Wall M."/>
            <person name="Wallis J.M."/>
            <person name="White S."/>
            <person name="Whitehead S.L."/>
            <person name="Wilkinson J.E."/>
            <person name="Willey D.L."/>
            <person name="Williams H."/>
            <person name="Wilming L."/>
            <person name="Wray P.W."/>
            <person name="Wu Z."/>
            <person name="Coulson A."/>
            <person name="Vaudin M."/>
            <person name="Sulston J.E."/>
            <person name="Durbin R."/>
            <person name="Hubbard T."/>
            <person name="Wooster R."/>
            <person name="Dunham I."/>
            <person name="Carter N.P."/>
            <person name="McVean G."/>
            <person name="Ross M.T."/>
            <person name="Harrow J."/>
            <person name="Olson M.V."/>
            <person name="Beck S."/>
            <person name="Rogers J."/>
            <person name="Bentley D.R."/>
            <person name="Banerjee R."/>
            <person name="Bryant S.P."/>
            <person name="Burford D.C."/>
            <person name="Burrill W.D."/>
            <person name="Clegg S.M."/>
            <person name="Dhami P."/>
            <person name="Dovey O."/>
            <person name="Faulkner L.M."/>
            <person name="Gribble S.M."/>
            <person name="Langford C.F."/>
            <person name="Pandian R.D."/>
            <person name="Porter K.M."/>
            <person name="Prigmore E."/>
        </authorList>
    </citation>
    <scope>NUCLEOTIDE SEQUENCE [LARGE SCALE GENOMIC DNA]</scope>
</reference>
<gene>
    <name evidence="1" type="primary">POGZ</name>
</gene>
<dbReference type="Antibodypedia" id="1872">
    <property type="antibodies" value="151 antibodies from 29 providers"/>
</dbReference>
<sequence>MADTDLFM</sequence>
<keyword evidence="2" id="KW-1185">Reference proteome</keyword>
<dbReference type="Proteomes" id="UP000005640">
    <property type="component" value="Chromosome 1"/>
</dbReference>
<dbReference type="ExpressionAtlas" id="A0A0G2JHK5">
    <property type="expression patterns" value="baseline and differential"/>
</dbReference>
<feature type="non-terminal residue" evidence="1">
    <location>
        <position position="8"/>
    </location>
</feature>
<dbReference type="GeneTree" id="ENSGT00940000160649"/>
<evidence type="ECO:0000313" key="1">
    <source>
        <dbReference type="Ensembl" id="ENSP00000390156"/>
    </source>
</evidence>
<dbReference type="VEuPathDB" id="HostDB:ENSG00000143442"/>
<name>A0A0G2JHK5_HUMAN</name>
<organism evidence="1 2">
    <name type="scientific">Homo sapiens</name>
    <name type="common">Human</name>
    <dbReference type="NCBI Taxonomy" id="9606"/>
    <lineage>
        <taxon>Eukaryota</taxon>
        <taxon>Metazoa</taxon>
        <taxon>Chordata</taxon>
        <taxon>Craniata</taxon>
        <taxon>Vertebrata</taxon>
        <taxon>Euteleostomi</taxon>
        <taxon>Mammalia</taxon>
        <taxon>Eutheria</taxon>
        <taxon>Euarchontoglires</taxon>
        <taxon>Primates</taxon>
        <taxon>Haplorrhini</taxon>
        <taxon>Catarrhini</taxon>
        <taxon>Hominidae</taxon>
        <taxon>Homo</taxon>
    </lineage>
</organism>